<dbReference type="GO" id="GO:0022857">
    <property type="term" value="F:transmembrane transporter activity"/>
    <property type="evidence" value="ECO:0007669"/>
    <property type="project" value="InterPro"/>
</dbReference>
<name>A0A7K1LKQ1_9MICC</name>
<dbReference type="Pfam" id="PF04069">
    <property type="entry name" value="OpuAC"/>
    <property type="match status" value="1"/>
</dbReference>
<dbReference type="RefSeq" id="WP_129315635.1">
    <property type="nucleotide sequence ID" value="NZ_JBFCQO010000003.1"/>
</dbReference>
<feature type="domain" description="ABC-type glycine betaine transport system substrate-binding" evidence="1">
    <location>
        <begin position="44"/>
        <end position="305"/>
    </location>
</feature>
<comment type="caution">
    <text evidence="2">The sequence shown here is derived from an EMBL/GenBank/DDBJ whole genome shotgun (WGS) entry which is preliminary data.</text>
</comment>
<dbReference type="GO" id="GO:0043190">
    <property type="term" value="C:ATP-binding cassette (ABC) transporter complex"/>
    <property type="evidence" value="ECO:0007669"/>
    <property type="project" value="InterPro"/>
</dbReference>
<dbReference type="EMBL" id="WOGT01000008">
    <property type="protein sequence ID" value="MUN55784.1"/>
    <property type="molecule type" value="Genomic_DNA"/>
</dbReference>
<dbReference type="Gene3D" id="3.40.190.10">
    <property type="entry name" value="Periplasmic binding protein-like II"/>
    <property type="match status" value="1"/>
</dbReference>
<dbReference type="Gene3D" id="3.40.190.120">
    <property type="entry name" value="Osmoprotection protein (prox), domain 2"/>
    <property type="match status" value="1"/>
</dbReference>
<dbReference type="SUPFAM" id="SSF53850">
    <property type="entry name" value="Periplasmic binding protein-like II"/>
    <property type="match status" value="1"/>
</dbReference>
<evidence type="ECO:0000313" key="2">
    <source>
        <dbReference type="EMBL" id="MUN55784.1"/>
    </source>
</evidence>
<dbReference type="InterPro" id="IPR006311">
    <property type="entry name" value="TAT_signal"/>
</dbReference>
<dbReference type="Proteomes" id="UP000462152">
    <property type="component" value="Unassembled WGS sequence"/>
</dbReference>
<dbReference type="InterPro" id="IPR007210">
    <property type="entry name" value="ABC_Gly_betaine_transp_sub-bd"/>
</dbReference>
<dbReference type="CDD" id="cd13606">
    <property type="entry name" value="PBP2_ProX_like"/>
    <property type="match status" value="1"/>
</dbReference>
<gene>
    <name evidence="2" type="ORF">GMA10_11275</name>
</gene>
<dbReference type="AlphaFoldDB" id="A0A7K1LKQ1"/>
<dbReference type="PROSITE" id="PS51257">
    <property type="entry name" value="PROKAR_LIPOPROTEIN"/>
    <property type="match status" value="1"/>
</dbReference>
<reference evidence="2 3" key="1">
    <citation type="submission" date="2019-12" db="EMBL/GenBank/DDBJ databases">
        <authorList>
            <person name="Li J."/>
            <person name="Shi Y."/>
            <person name="Xu G."/>
            <person name="Xiao D."/>
            <person name="Ran X."/>
        </authorList>
    </citation>
    <scope>NUCLEOTIDE SEQUENCE [LARGE SCALE GENOMIC DNA]</scope>
    <source>
        <strain evidence="2 3">JCM 15915</strain>
    </source>
</reference>
<sequence length="309" mass="32491">MNPVSRNASRREVLGLAAAASVLGLTGCGLSGKNALGPSKGKGTIVVGSADFVESQIIAEIYTAALQNAGHKAESQPAIGAREAYIGAVKQGSVSVVPDYSGNLLQYFDKSATESTAEDIMSALAKVVPKGLQVLEPSPAEDKDALVVTKDVAKKYGLESLEDLGKVCSDLKLAGPPEFQERAYGLPGLEAKYGCVPAKFSPINDSGGPLTVKALLDDQVQVADIFTTTPAIEKNDLVVLEDPKNNFLAQQAIALIRKDQVPQAAQDVINKVSKTLTTQDLIRLNDRVSGDEKASTVQAAKDWVSDKGL</sequence>
<dbReference type="PROSITE" id="PS51318">
    <property type="entry name" value="TAT"/>
    <property type="match status" value="1"/>
</dbReference>
<evidence type="ECO:0000259" key="1">
    <source>
        <dbReference type="Pfam" id="PF04069"/>
    </source>
</evidence>
<organism evidence="2 3">
    <name type="scientific">Rothia koreensis</name>
    <dbReference type="NCBI Taxonomy" id="592378"/>
    <lineage>
        <taxon>Bacteria</taxon>
        <taxon>Bacillati</taxon>
        <taxon>Actinomycetota</taxon>
        <taxon>Actinomycetes</taxon>
        <taxon>Micrococcales</taxon>
        <taxon>Micrococcaceae</taxon>
        <taxon>Rothia</taxon>
    </lineage>
</organism>
<evidence type="ECO:0000313" key="3">
    <source>
        <dbReference type="Proteomes" id="UP000462152"/>
    </source>
</evidence>
<keyword evidence="3" id="KW-1185">Reference proteome</keyword>
<protein>
    <submittedName>
        <fullName evidence="2">Glycine/betaine ABC transporter substrate-binding protein</fullName>
    </submittedName>
</protein>
<dbReference type="OrthoDB" id="9781705at2"/>
<accession>A0A7K1LKQ1</accession>
<proteinExistence type="predicted"/>